<dbReference type="Pfam" id="PF01471">
    <property type="entry name" value="PG_binding_1"/>
    <property type="match status" value="1"/>
</dbReference>
<dbReference type="Gene3D" id="3.40.80.10">
    <property type="entry name" value="Peptidoglycan recognition protein-like"/>
    <property type="match status" value="1"/>
</dbReference>
<keyword evidence="7" id="KW-1185">Reference proteome</keyword>
<dbReference type="InterPro" id="IPR015510">
    <property type="entry name" value="PGRP"/>
</dbReference>
<evidence type="ECO:0008006" key="8">
    <source>
        <dbReference type="Google" id="ProtNLM"/>
    </source>
</evidence>
<sequence length="209" mass="22583">MATLKQGSRGAEVKALQQRLNLIPDGIFGPLTEEAVKEFQKRKGLTADGIAGAQTLAAMGATPGKRKVDEIILHYTATPEGEEFSNTRIKASHLARGFSDIGYHYVIGLNGEIRPGRSEAVAGAHCTGHNTRSIGVCYVGGCPPRKTPNWQNIGKDTRTPAQEATLVKLVKELLKKYPGATVHGHNEFANKPCPGFDVKKWLTKVGIKQ</sequence>
<proteinExistence type="inferred from homology"/>
<dbReference type="GO" id="GO:0008270">
    <property type="term" value="F:zinc ion binding"/>
    <property type="evidence" value="ECO:0007669"/>
    <property type="project" value="InterPro"/>
</dbReference>
<dbReference type="Gene3D" id="1.10.101.10">
    <property type="entry name" value="PGBD-like superfamily/PGBD"/>
    <property type="match status" value="1"/>
</dbReference>
<dbReference type="InterPro" id="IPR002502">
    <property type="entry name" value="Amidase_domain"/>
</dbReference>
<evidence type="ECO:0000259" key="3">
    <source>
        <dbReference type="SMART" id="SM00701"/>
    </source>
</evidence>
<dbReference type="EMBL" id="SJSA01000002">
    <property type="protein sequence ID" value="TGG36194.1"/>
    <property type="molecule type" value="Genomic_DNA"/>
</dbReference>
<dbReference type="GO" id="GO:0009253">
    <property type="term" value="P:peptidoglycan catabolic process"/>
    <property type="evidence" value="ECO:0007669"/>
    <property type="project" value="InterPro"/>
</dbReference>
<dbReference type="InterPro" id="IPR006619">
    <property type="entry name" value="PGRP_domain_met/bac"/>
</dbReference>
<comment type="caution">
    <text evidence="4">The sequence shown here is derived from an EMBL/GenBank/DDBJ whole genome shotgun (WGS) entry which is preliminary data.</text>
</comment>
<evidence type="ECO:0000256" key="1">
    <source>
        <dbReference type="ARBA" id="ARBA00007553"/>
    </source>
</evidence>
<dbReference type="InterPro" id="IPR002477">
    <property type="entry name" value="Peptidoglycan-bd-like"/>
</dbReference>
<evidence type="ECO:0000313" key="6">
    <source>
        <dbReference type="EMBL" id="TGG40941.1"/>
    </source>
</evidence>
<dbReference type="GeneID" id="82151318"/>
<dbReference type="SUPFAM" id="SSF47090">
    <property type="entry name" value="PGBD-like"/>
    <property type="match status" value="1"/>
</dbReference>
<dbReference type="PANTHER" id="PTHR11022">
    <property type="entry name" value="PEPTIDOGLYCAN RECOGNITION PROTEIN"/>
    <property type="match status" value="1"/>
</dbReference>
<dbReference type="SMART" id="SM00644">
    <property type="entry name" value="Ami_2"/>
    <property type="match status" value="1"/>
</dbReference>
<evidence type="ECO:0000313" key="4">
    <source>
        <dbReference type="EMBL" id="TGG36194.1"/>
    </source>
</evidence>
<dbReference type="PANTHER" id="PTHR11022:SF41">
    <property type="entry name" value="PEPTIDOGLYCAN-RECOGNITION PROTEIN LC-RELATED"/>
    <property type="match status" value="1"/>
</dbReference>
<dbReference type="Pfam" id="PF01510">
    <property type="entry name" value="Amidase_2"/>
    <property type="match status" value="1"/>
</dbReference>
<dbReference type="InterPro" id="IPR036366">
    <property type="entry name" value="PGBDSf"/>
</dbReference>
<evidence type="ECO:0000313" key="5">
    <source>
        <dbReference type="EMBL" id="TGG40541.1"/>
    </source>
</evidence>
<dbReference type="RefSeq" id="WP_135471546.1">
    <property type="nucleotide sequence ID" value="NZ_CATJLD010000181.1"/>
</dbReference>
<dbReference type="AlphaFoldDB" id="A0A4Z0V0H6"/>
<gene>
    <name evidence="5" type="ORF">EZ315_07580</name>
    <name evidence="6" type="ORF">EZ315_09795</name>
    <name evidence="4" type="ORF">EZ315_09940</name>
</gene>
<feature type="domain" description="Peptidoglycan recognition protein family" evidence="3">
    <location>
        <begin position="43"/>
        <end position="189"/>
    </location>
</feature>
<name>A0A4Z0V0H6_9BACT</name>
<reference evidence="4 7" key="1">
    <citation type="submission" date="2019-02" db="EMBL/GenBank/DDBJ databases">
        <title>Isolation and identification of novel species under the genus Muribaculum.</title>
        <authorList>
            <person name="Miyake S."/>
            <person name="Ding Y."/>
            <person name="Low A."/>
            <person name="Soh M."/>
            <person name="Seedorf H."/>
        </authorList>
    </citation>
    <scope>NUCLEOTIDE SEQUENCE [LARGE SCALE GENOMIC DNA]</scope>
    <source>
        <strain evidence="4 7">TLL-A3</strain>
    </source>
</reference>
<evidence type="ECO:0000313" key="7">
    <source>
        <dbReference type="Proteomes" id="UP000297635"/>
    </source>
</evidence>
<organism evidence="4 7">
    <name type="scientific">Duncaniella freteri</name>
    <dbReference type="NCBI Taxonomy" id="2530391"/>
    <lineage>
        <taxon>Bacteria</taxon>
        <taxon>Pseudomonadati</taxon>
        <taxon>Bacteroidota</taxon>
        <taxon>Bacteroidia</taxon>
        <taxon>Bacteroidales</taxon>
        <taxon>Muribaculaceae</taxon>
        <taxon>Duncaniella</taxon>
    </lineage>
</organism>
<evidence type="ECO:0000259" key="2">
    <source>
        <dbReference type="SMART" id="SM00644"/>
    </source>
</evidence>
<dbReference type="CDD" id="cd06583">
    <property type="entry name" value="PGRP"/>
    <property type="match status" value="1"/>
</dbReference>
<comment type="similarity">
    <text evidence="1">Belongs to the N-acetylmuramoyl-L-alanine amidase 2 family.</text>
</comment>
<accession>A0A4Z0V0H6</accession>
<dbReference type="EMBL" id="SJSA01000001">
    <property type="protein sequence ID" value="TGG40541.1"/>
    <property type="molecule type" value="Genomic_DNA"/>
</dbReference>
<protein>
    <recommendedName>
        <fullName evidence="8">N-acetylmuramoyl-L-alanine amidase</fullName>
    </recommendedName>
</protein>
<dbReference type="SMART" id="SM00701">
    <property type="entry name" value="PGRP"/>
    <property type="match status" value="1"/>
</dbReference>
<dbReference type="InterPro" id="IPR036505">
    <property type="entry name" value="Amidase/PGRP_sf"/>
</dbReference>
<dbReference type="EMBL" id="SJSA01000001">
    <property type="protein sequence ID" value="TGG40941.1"/>
    <property type="molecule type" value="Genomic_DNA"/>
</dbReference>
<feature type="domain" description="N-acetylmuramoyl-L-alanine amidase" evidence="2">
    <location>
        <begin position="59"/>
        <end position="195"/>
    </location>
</feature>
<dbReference type="GO" id="GO:0008745">
    <property type="term" value="F:N-acetylmuramoyl-L-alanine amidase activity"/>
    <property type="evidence" value="ECO:0007669"/>
    <property type="project" value="InterPro"/>
</dbReference>
<dbReference type="SUPFAM" id="SSF55846">
    <property type="entry name" value="N-acetylmuramoyl-L-alanine amidase-like"/>
    <property type="match status" value="1"/>
</dbReference>
<dbReference type="InterPro" id="IPR036365">
    <property type="entry name" value="PGBD-like_sf"/>
</dbReference>
<dbReference type="Proteomes" id="UP000297635">
    <property type="component" value="Unassembled WGS sequence"/>
</dbReference>